<comment type="caution">
    <text evidence="1">The sequence shown here is derived from an EMBL/GenBank/DDBJ whole genome shotgun (WGS) entry which is preliminary data.</text>
</comment>
<dbReference type="Proteomes" id="UP001346869">
    <property type="component" value="Unassembled WGS sequence"/>
</dbReference>
<evidence type="ECO:0000313" key="1">
    <source>
        <dbReference type="EMBL" id="KAK5864658.1"/>
    </source>
</evidence>
<protein>
    <submittedName>
        <fullName evidence="1">Uncharacterized protein</fullName>
    </submittedName>
</protein>
<organism evidence="1 2">
    <name type="scientific">Eleginops maclovinus</name>
    <name type="common">Patagonian blennie</name>
    <name type="synonym">Eleginus maclovinus</name>
    <dbReference type="NCBI Taxonomy" id="56733"/>
    <lineage>
        <taxon>Eukaryota</taxon>
        <taxon>Metazoa</taxon>
        <taxon>Chordata</taxon>
        <taxon>Craniata</taxon>
        <taxon>Vertebrata</taxon>
        <taxon>Euteleostomi</taxon>
        <taxon>Actinopterygii</taxon>
        <taxon>Neopterygii</taxon>
        <taxon>Teleostei</taxon>
        <taxon>Neoteleostei</taxon>
        <taxon>Acanthomorphata</taxon>
        <taxon>Eupercaria</taxon>
        <taxon>Perciformes</taxon>
        <taxon>Notothenioidei</taxon>
        <taxon>Eleginopidae</taxon>
        <taxon>Eleginops</taxon>
    </lineage>
</organism>
<keyword evidence="2" id="KW-1185">Reference proteome</keyword>
<accession>A0AAN8ALR7</accession>
<name>A0AAN8ALR7_ELEMC</name>
<evidence type="ECO:0000313" key="2">
    <source>
        <dbReference type="Proteomes" id="UP001346869"/>
    </source>
</evidence>
<proteinExistence type="predicted"/>
<dbReference type="EMBL" id="JAUZQC010000010">
    <property type="protein sequence ID" value="KAK5864658.1"/>
    <property type="molecule type" value="Genomic_DNA"/>
</dbReference>
<sequence length="102" mass="10973">MADVCVICCRGSDPDLSPPAVSVCLLAKQPCWAPAAEDPSGSGCAQQPGEVAQKWGSGIRGDVGSLKWRPQAEKMALRGEVVQQREENGEKLTHAVRLRLWC</sequence>
<reference evidence="1 2" key="1">
    <citation type="journal article" date="2023" name="Genes (Basel)">
        <title>Chromosome-Level Genome Assembly and Circadian Gene Repertoire of the Patagonia Blennie Eleginops maclovinus-The Closest Ancestral Proxy of Antarctic Cryonotothenioids.</title>
        <authorList>
            <person name="Cheng C.C."/>
            <person name="Rivera-Colon A.G."/>
            <person name="Minhas B.F."/>
            <person name="Wilson L."/>
            <person name="Rayamajhi N."/>
            <person name="Vargas-Chacoff L."/>
            <person name="Catchen J.M."/>
        </authorList>
    </citation>
    <scope>NUCLEOTIDE SEQUENCE [LARGE SCALE GENOMIC DNA]</scope>
    <source>
        <strain evidence="1">JMC-PN-2008</strain>
    </source>
</reference>
<dbReference type="AlphaFoldDB" id="A0AAN8ALR7"/>
<reference evidence="1 2" key="2">
    <citation type="journal article" date="2023" name="Mol. Biol. Evol.">
        <title>Genomics of Secondarily Temperate Adaptation in the Only Non-Antarctic Icefish.</title>
        <authorList>
            <person name="Rivera-Colon A.G."/>
            <person name="Rayamajhi N."/>
            <person name="Minhas B.F."/>
            <person name="Madrigal G."/>
            <person name="Bilyk K.T."/>
            <person name="Yoon V."/>
            <person name="Hune M."/>
            <person name="Gregory S."/>
            <person name="Cheng C.H.C."/>
            <person name="Catchen J.M."/>
        </authorList>
    </citation>
    <scope>NUCLEOTIDE SEQUENCE [LARGE SCALE GENOMIC DNA]</scope>
    <source>
        <strain evidence="1">JMC-PN-2008</strain>
    </source>
</reference>
<gene>
    <name evidence="1" type="ORF">PBY51_015884</name>
</gene>